<dbReference type="GO" id="GO:0016787">
    <property type="term" value="F:hydrolase activity"/>
    <property type="evidence" value="ECO:0007669"/>
    <property type="project" value="InterPro"/>
</dbReference>
<dbReference type="PROSITE" id="PS50005">
    <property type="entry name" value="TPR"/>
    <property type="match status" value="2"/>
</dbReference>
<organism evidence="5">
    <name type="scientific">Chrysotila carterae</name>
    <name type="common">Marine alga</name>
    <name type="synonym">Syracosphaera carterae</name>
    <dbReference type="NCBI Taxonomy" id="13221"/>
    <lineage>
        <taxon>Eukaryota</taxon>
        <taxon>Haptista</taxon>
        <taxon>Haptophyta</taxon>
        <taxon>Prymnesiophyceae</taxon>
        <taxon>Isochrysidales</taxon>
        <taxon>Isochrysidaceae</taxon>
        <taxon>Chrysotila</taxon>
    </lineage>
</organism>
<dbReference type="SUPFAM" id="SSF56300">
    <property type="entry name" value="Metallo-dependent phosphatases"/>
    <property type="match status" value="1"/>
</dbReference>
<dbReference type="CDD" id="cd00838">
    <property type="entry name" value="MPP_superfamily"/>
    <property type="match status" value="1"/>
</dbReference>
<dbReference type="EMBL" id="HBIZ01037428">
    <property type="protein sequence ID" value="CAE0771265.1"/>
    <property type="molecule type" value="Transcribed_RNA"/>
</dbReference>
<gene>
    <name evidence="5" type="ORF">PCAR00345_LOCUS23877</name>
</gene>
<accession>A0A7S4BN46</accession>
<feature type="region of interest" description="Disordered" evidence="2">
    <location>
        <begin position="206"/>
        <end position="260"/>
    </location>
</feature>
<feature type="transmembrane region" description="Helical" evidence="3">
    <location>
        <begin position="840"/>
        <end position="864"/>
    </location>
</feature>
<feature type="repeat" description="TPR" evidence="1">
    <location>
        <begin position="341"/>
        <end position="374"/>
    </location>
</feature>
<evidence type="ECO:0000256" key="3">
    <source>
        <dbReference type="SAM" id="Phobius"/>
    </source>
</evidence>
<dbReference type="SMART" id="SM00028">
    <property type="entry name" value="TPR"/>
    <property type="match status" value="6"/>
</dbReference>
<dbReference type="Gene3D" id="3.60.21.10">
    <property type="match status" value="1"/>
</dbReference>
<keyword evidence="3" id="KW-1133">Transmembrane helix</keyword>
<dbReference type="InterPro" id="IPR004843">
    <property type="entry name" value="Calcineurin-like_PHP"/>
</dbReference>
<reference evidence="5" key="1">
    <citation type="submission" date="2021-01" db="EMBL/GenBank/DDBJ databases">
        <authorList>
            <person name="Corre E."/>
            <person name="Pelletier E."/>
            <person name="Niang G."/>
            <person name="Scheremetjew M."/>
            <person name="Finn R."/>
            <person name="Kale V."/>
            <person name="Holt S."/>
            <person name="Cochrane G."/>
            <person name="Meng A."/>
            <person name="Brown T."/>
            <person name="Cohen L."/>
        </authorList>
    </citation>
    <scope>NUCLEOTIDE SEQUENCE</scope>
    <source>
        <strain evidence="5">CCMP645</strain>
    </source>
</reference>
<dbReference type="Gene3D" id="1.25.40.10">
    <property type="entry name" value="Tetratricopeptide repeat domain"/>
    <property type="match status" value="2"/>
</dbReference>
<feature type="compositionally biased region" description="Pro residues" evidence="2">
    <location>
        <begin position="240"/>
        <end position="251"/>
    </location>
</feature>
<dbReference type="PANTHER" id="PTHR36492">
    <property type="match status" value="1"/>
</dbReference>
<feature type="repeat" description="TPR" evidence="1">
    <location>
        <begin position="394"/>
        <end position="427"/>
    </location>
</feature>
<proteinExistence type="predicted"/>
<sequence length="983" mass="107354">MPTMHEIESVRAELFADDLELEDCMVDWSLDDVVAYFESGGIRRPTPGDATLETTRKLANDGDGSSQVGRSGLCASECDLDSARSSIDAAVPFGRSALMPFALEALGETDLDGEFETASEDELETGADEEQTEAALIDVPMASVRVSGDRAQAQAQAQESAAEADAGAPHDWSVRQLKDFLKEHGDELRNFTEKSELVREVQRLMDSSSSVLPQTGPTAPTSTAQPTSTSAATSARAASGPPPPCPSPAAPLPQNSEKHARLVHKIQDIKKSGDRAFQAKDFEKAERHYSSALRQAADQPVDQVLVATLYSNRAACRSHQHRHAEALSDGQEALRRRPDWARAHSRVGAALFSLRRWDEAKAAYETGLSVDPGSVELRDGLRQTLTRVGGGGDAAAAKQRGNAFFKAGKHVEAIAAYDDAIAAAPSDETLYSNRSAAQAALGNLDAALADAKRAIALAGTWPKGYSRAGYAALQGGDEEAAYWFYSNGLRWDAQNVELTRGRSAAMQQINSVGTRRYRRQLERYRRDAHLPPARVFAVSDVHYDHAGAREWASALSRTAYTKDTIIVAGDVGDTFNAVKLCLKAFRAVFRRVFYVPGNHDLWIRPKGQHSNEPAAFADSVAKLLALWQMCDEIDVDVGPAQISTSTVVLPLDSWYSYTFDHHDPKPGLTLFDKFCKWPMGYDDAWKVMFLPISFSFSRVSRHGSGLVVTRYLKTSSPSTTHSSACTSVPPCPLCRCYAFQARFRSAFRFSISLSLLARCFSIKRASTGMLGSKRVKQEYSFDFVSLQSVSAALSAASISPSRVLELPMHAQTPCLPFEGCLFSFGISPHPLSSSCMLKNAFFYFSTLCFLPPLVLGLFVCLSMAMACMGSSQFMTGLNESRLEMVKTQSPSTTDVISFSHFLPRKELPLPGVHEMAKASGCLEIESQLRSAKVKLHIFGHTHINTVHEYEGVRYMQNAMGYGIAPGTKLCVVHDGGRFKDYMA</sequence>
<evidence type="ECO:0000313" key="5">
    <source>
        <dbReference type="EMBL" id="CAE0771265.1"/>
    </source>
</evidence>
<dbReference type="SUPFAM" id="SSF48452">
    <property type="entry name" value="TPR-like"/>
    <property type="match status" value="2"/>
</dbReference>
<evidence type="ECO:0000259" key="4">
    <source>
        <dbReference type="Pfam" id="PF00149"/>
    </source>
</evidence>
<keyword evidence="3" id="KW-0472">Membrane</keyword>
<feature type="compositionally biased region" description="Low complexity" evidence="2">
    <location>
        <begin position="213"/>
        <end position="239"/>
    </location>
</feature>
<dbReference type="Pfam" id="PF00149">
    <property type="entry name" value="Metallophos"/>
    <property type="match status" value="1"/>
</dbReference>
<evidence type="ECO:0000256" key="2">
    <source>
        <dbReference type="SAM" id="MobiDB-lite"/>
    </source>
</evidence>
<dbReference type="InterPro" id="IPR029052">
    <property type="entry name" value="Metallo-depent_PP-like"/>
</dbReference>
<keyword evidence="1" id="KW-0802">TPR repeat</keyword>
<dbReference type="AlphaFoldDB" id="A0A7S4BN46"/>
<feature type="domain" description="Calcineurin-like phosphoesterase" evidence="4">
    <location>
        <begin position="534"/>
        <end position="641"/>
    </location>
</feature>
<dbReference type="InterPro" id="IPR052963">
    <property type="entry name" value="Pantetheine_PDE"/>
</dbReference>
<keyword evidence="3" id="KW-0812">Transmembrane</keyword>
<evidence type="ECO:0000256" key="1">
    <source>
        <dbReference type="PROSITE-ProRule" id="PRU00339"/>
    </source>
</evidence>
<protein>
    <recommendedName>
        <fullName evidence="4">Calcineurin-like phosphoesterase domain-containing protein</fullName>
    </recommendedName>
</protein>
<name>A0A7S4BN46_CHRCT</name>
<dbReference type="InterPro" id="IPR019734">
    <property type="entry name" value="TPR_rpt"/>
</dbReference>
<dbReference type="InterPro" id="IPR011990">
    <property type="entry name" value="TPR-like_helical_dom_sf"/>
</dbReference>
<dbReference type="PANTHER" id="PTHR36492:SF2">
    <property type="entry name" value="[ACYL-CARRIER-PROTEIN] PHOSPHODIESTERASE PPTH"/>
    <property type="match status" value="1"/>
</dbReference>